<dbReference type="HOGENOM" id="CLU_001645_0_0_1"/>
<keyword evidence="17" id="KW-1185">Reference proteome</keyword>
<evidence type="ECO:0000256" key="8">
    <source>
        <dbReference type="ARBA" id="ARBA00022989"/>
    </source>
</evidence>
<dbReference type="PROSITE" id="PS50055">
    <property type="entry name" value="TYR_PHOSPHATASE_PTP"/>
    <property type="match status" value="2"/>
</dbReference>
<dbReference type="InterPro" id="IPR003595">
    <property type="entry name" value="Tyr_Pase_cat"/>
</dbReference>
<dbReference type="Proteomes" id="UP000030746">
    <property type="component" value="Unassembled WGS sequence"/>
</dbReference>
<evidence type="ECO:0000256" key="12">
    <source>
        <dbReference type="SAM" id="Phobius"/>
    </source>
</evidence>
<evidence type="ECO:0000259" key="15">
    <source>
        <dbReference type="PROSITE" id="PS50853"/>
    </source>
</evidence>
<proteinExistence type="inferred from homology"/>
<dbReference type="GO" id="GO:0004725">
    <property type="term" value="F:protein tyrosine phosphatase activity"/>
    <property type="evidence" value="ECO:0007669"/>
    <property type="project" value="UniProtKB-EC"/>
</dbReference>
<dbReference type="PANTHER" id="PTHR19134">
    <property type="entry name" value="RECEPTOR-TYPE TYROSINE-PROTEIN PHOSPHATASE"/>
    <property type="match status" value="1"/>
</dbReference>
<dbReference type="EMBL" id="KB200802">
    <property type="protein sequence ID" value="ESP00247.1"/>
    <property type="molecule type" value="Genomic_DNA"/>
</dbReference>
<dbReference type="CDD" id="cd00063">
    <property type="entry name" value="FN3"/>
    <property type="match status" value="1"/>
</dbReference>
<evidence type="ECO:0000313" key="16">
    <source>
        <dbReference type="EMBL" id="ESP00247.1"/>
    </source>
</evidence>
<dbReference type="PANTHER" id="PTHR19134:SF562">
    <property type="entry name" value="PROTEIN-TYROSINE-PHOSPHATASE"/>
    <property type="match status" value="1"/>
</dbReference>
<evidence type="ECO:0000256" key="10">
    <source>
        <dbReference type="ARBA" id="ARBA00023180"/>
    </source>
</evidence>
<dbReference type="Pfam" id="PF00041">
    <property type="entry name" value="fn3"/>
    <property type="match status" value="1"/>
</dbReference>
<keyword evidence="5" id="KW-0732">Signal</keyword>
<dbReference type="AlphaFoldDB" id="V4B1P7"/>
<dbReference type="KEGG" id="lgi:LOTGIDRAFT_141086"/>
<dbReference type="InterPro" id="IPR000242">
    <property type="entry name" value="PTP_cat"/>
</dbReference>
<feature type="transmembrane region" description="Helical" evidence="12">
    <location>
        <begin position="252"/>
        <end position="276"/>
    </location>
</feature>
<feature type="non-terminal residue" evidence="16">
    <location>
        <position position="1"/>
    </location>
</feature>
<dbReference type="PROSITE" id="PS50853">
    <property type="entry name" value="FN3"/>
    <property type="match status" value="1"/>
</dbReference>
<evidence type="ECO:0000256" key="11">
    <source>
        <dbReference type="ARBA" id="ARBA00051722"/>
    </source>
</evidence>
<dbReference type="SUPFAM" id="SSF52799">
    <property type="entry name" value="(Phosphotyrosine protein) phosphatases II"/>
    <property type="match status" value="2"/>
</dbReference>
<dbReference type="Pfam" id="PF00102">
    <property type="entry name" value="Y_phosphatase"/>
    <property type="match status" value="2"/>
</dbReference>
<dbReference type="PRINTS" id="PR00700">
    <property type="entry name" value="PRTYPHPHTASE"/>
</dbReference>
<evidence type="ECO:0000256" key="2">
    <source>
        <dbReference type="ARBA" id="ARBA00009580"/>
    </source>
</evidence>
<protein>
    <recommendedName>
        <fullName evidence="3">protein-tyrosine-phosphatase</fullName>
        <ecNumber evidence="3">3.1.3.48</ecNumber>
    </recommendedName>
</protein>
<dbReference type="SUPFAM" id="SSF49265">
    <property type="entry name" value="Fibronectin type III"/>
    <property type="match status" value="1"/>
</dbReference>
<dbReference type="InterPro" id="IPR029021">
    <property type="entry name" value="Prot-tyrosine_phosphatase-like"/>
</dbReference>
<comment type="similarity">
    <text evidence="2">Belongs to the protein-tyrosine phosphatase family.</text>
</comment>
<keyword evidence="7" id="KW-0904">Protein phosphatase</keyword>
<dbReference type="OrthoDB" id="6058203at2759"/>
<keyword evidence="10" id="KW-0325">Glycoprotein</keyword>
<sequence length="944" mass="108133">VPSPVTITELIPSETNITVNFNLPVEPNGVITEYNIAYSDNSNFTFPTSITHRSDDNVASITTGVTNARKCSLTPGSLYRFVITATNDRGVGPELSEDFWTEQNTPPIPPVPVLVDSSFTTITVAIDPVIVSPGPRISYQLQIEKETARKRKRRIASLPGYVTAELTQQDIPSKRNFVIGDGKIYGGYNNVPLDANQAYNVYYVVRSTINNSTKSAYSQMAAPVIAAPQVVTETPTTEEPLATGGTTDYTTLIIVLVVLFIIIIIIIIIIVVCVWWRNRTISTPYKPQLTNDIDMSVYMQDYDPETYWNKVSSLRESRYIIAGRDLLPSNPTDPADMNGYTLCGPNNDRISFSEEFKKIGHASQSATDTEAKSKRNRHKNRFPHLLPYDQTRVILKPDENSSSDYINASYIRDDKHEVAYIAAQSPFNEQTVIDFWRMIYQENIKTVVMITNIVEDGIVKCTQYWPETDETQIVVGNFYLELVEVDEYADYIIRTIYLQTSVGGDKYEVVLFDYTTWPEHGVPLDPIPFLEMRYKCRDYHGKDPGPILVHCGTGMARTGVFIAVDSLISQYEKKGRISVFNFVKRMRKDRPNMVRTFGQYVFIYGCIFEEFYAGDTMVGENLKETFHDLSKKNRKTGHSYLKDQFRLLEKFTFGPPASKCSDALLPANKMKNRYSDIIPHNDDRPILYTPGGIGRNDYINAVFMDGYRKRNQFIMTQTPLHTTIIDFWKLVYDHDIKTIVMLENYDSKDDTCAKYWPDVKMKQFEPFIIEAYTVCQMENITSRDFKIFNLQKPNESPRIVRQFQLNDWHEPNFVPVSKTMILDMIDLVNEWQVSSNQNTSPVLVHCKDGATHSGIYTTLSVACEKMECDKQVDILHTIRHLKKQRVQILCQMEQYRFIYKALWDYINLRMEGGTLTEKMEKTNEGFEIESSSSFQSFSDIGIYS</sequence>
<dbReference type="InterPro" id="IPR036116">
    <property type="entry name" value="FN3_sf"/>
</dbReference>
<keyword evidence="6" id="KW-0378">Hydrolase</keyword>
<evidence type="ECO:0000256" key="7">
    <source>
        <dbReference type="ARBA" id="ARBA00022912"/>
    </source>
</evidence>
<dbReference type="InterPro" id="IPR050348">
    <property type="entry name" value="Protein-Tyr_Phosphatase"/>
</dbReference>
<dbReference type="InterPro" id="IPR016130">
    <property type="entry name" value="Tyr_Pase_AS"/>
</dbReference>
<dbReference type="InterPro" id="IPR003961">
    <property type="entry name" value="FN3_dom"/>
</dbReference>
<feature type="domain" description="Tyrosine-protein phosphatase" evidence="13">
    <location>
        <begin position="352"/>
        <end position="610"/>
    </location>
</feature>
<dbReference type="PROSITE" id="PS50056">
    <property type="entry name" value="TYR_PHOSPHATASE_2"/>
    <property type="match status" value="2"/>
</dbReference>
<evidence type="ECO:0000256" key="3">
    <source>
        <dbReference type="ARBA" id="ARBA00013064"/>
    </source>
</evidence>
<evidence type="ECO:0000256" key="4">
    <source>
        <dbReference type="ARBA" id="ARBA00022692"/>
    </source>
</evidence>
<dbReference type="RefSeq" id="XP_009049056.1">
    <property type="nucleotide sequence ID" value="XM_009050808.1"/>
</dbReference>
<keyword evidence="9 12" id="KW-0472">Membrane</keyword>
<evidence type="ECO:0000256" key="1">
    <source>
        <dbReference type="ARBA" id="ARBA00004479"/>
    </source>
</evidence>
<comment type="catalytic activity">
    <reaction evidence="11">
        <text>O-phospho-L-tyrosyl-[protein] + H2O = L-tyrosyl-[protein] + phosphate</text>
        <dbReference type="Rhea" id="RHEA:10684"/>
        <dbReference type="Rhea" id="RHEA-COMP:10136"/>
        <dbReference type="Rhea" id="RHEA-COMP:20101"/>
        <dbReference type="ChEBI" id="CHEBI:15377"/>
        <dbReference type="ChEBI" id="CHEBI:43474"/>
        <dbReference type="ChEBI" id="CHEBI:46858"/>
        <dbReference type="ChEBI" id="CHEBI:61978"/>
        <dbReference type="EC" id="3.1.3.48"/>
    </reaction>
</comment>
<dbReference type="GeneID" id="20234388"/>
<comment type="subcellular location">
    <subcellularLocation>
        <location evidence="1">Membrane</location>
        <topology evidence="1">Single-pass type I membrane protein</topology>
    </subcellularLocation>
</comment>
<keyword evidence="4 12" id="KW-0812">Transmembrane</keyword>
<evidence type="ECO:0000259" key="14">
    <source>
        <dbReference type="PROSITE" id="PS50056"/>
    </source>
</evidence>
<dbReference type="SMART" id="SM00194">
    <property type="entry name" value="PTPc"/>
    <property type="match status" value="2"/>
</dbReference>
<accession>V4B1P7</accession>
<evidence type="ECO:0000256" key="5">
    <source>
        <dbReference type="ARBA" id="ARBA00022729"/>
    </source>
</evidence>
<dbReference type="SMART" id="SM00404">
    <property type="entry name" value="PTPc_motif"/>
    <property type="match status" value="2"/>
</dbReference>
<dbReference type="FunFam" id="3.90.190.10:FF:000102">
    <property type="entry name" value="Receptor-type tyrosine-protein phosphatase"/>
    <property type="match status" value="2"/>
</dbReference>
<evidence type="ECO:0000256" key="6">
    <source>
        <dbReference type="ARBA" id="ARBA00022801"/>
    </source>
</evidence>
<dbReference type="InterPro" id="IPR000387">
    <property type="entry name" value="Tyr_Pase_dom"/>
</dbReference>
<feature type="domain" description="Tyrosine specific protein phosphatases" evidence="14">
    <location>
        <begin position="822"/>
        <end position="896"/>
    </location>
</feature>
<gene>
    <name evidence="16" type="ORF">LOTGIDRAFT_141086</name>
</gene>
<organism evidence="16 17">
    <name type="scientific">Lottia gigantea</name>
    <name type="common">Giant owl limpet</name>
    <dbReference type="NCBI Taxonomy" id="225164"/>
    <lineage>
        <taxon>Eukaryota</taxon>
        <taxon>Metazoa</taxon>
        <taxon>Spiralia</taxon>
        <taxon>Lophotrochozoa</taxon>
        <taxon>Mollusca</taxon>
        <taxon>Gastropoda</taxon>
        <taxon>Patellogastropoda</taxon>
        <taxon>Lottioidea</taxon>
        <taxon>Lottiidae</taxon>
        <taxon>Lottia</taxon>
    </lineage>
</organism>
<dbReference type="CDD" id="cd00047">
    <property type="entry name" value="PTPc"/>
    <property type="match status" value="1"/>
</dbReference>
<dbReference type="CTD" id="20234388"/>
<dbReference type="EC" id="3.1.3.48" evidence="3"/>
<dbReference type="GO" id="GO:0016020">
    <property type="term" value="C:membrane"/>
    <property type="evidence" value="ECO:0007669"/>
    <property type="project" value="UniProtKB-SubCell"/>
</dbReference>
<dbReference type="InterPro" id="IPR057598">
    <property type="entry name" value="Fn3_PTPRU"/>
</dbReference>
<reference evidence="16 17" key="1">
    <citation type="journal article" date="2013" name="Nature">
        <title>Insights into bilaterian evolution from three spiralian genomes.</title>
        <authorList>
            <person name="Simakov O."/>
            <person name="Marletaz F."/>
            <person name="Cho S.J."/>
            <person name="Edsinger-Gonzales E."/>
            <person name="Havlak P."/>
            <person name="Hellsten U."/>
            <person name="Kuo D.H."/>
            <person name="Larsson T."/>
            <person name="Lv J."/>
            <person name="Arendt D."/>
            <person name="Savage R."/>
            <person name="Osoegawa K."/>
            <person name="de Jong P."/>
            <person name="Grimwood J."/>
            <person name="Chapman J.A."/>
            <person name="Shapiro H."/>
            <person name="Aerts A."/>
            <person name="Otillar R.P."/>
            <person name="Terry A.Y."/>
            <person name="Boore J.L."/>
            <person name="Grigoriev I.V."/>
            <person name="Lindberg D.R."/>
            <person name="Seaver E.C."/>
            <person name="Weisblat D.A."/>
            <person name="Putnam N.H."/>
            <person name="Rokhsar D.S."/>
        </authorList>
    </citation>
    <scope>NUCLEOTIDE SEQUENCE [LARGE SCALE GENOMIC DNA]</scope>
</reference>
<dbReference type="InterPro" id="IPR013783">
    <property type="entry name" value="Ig-like_fold"/>
</dbReference>
<dbReference type="Gene3D" id="3.90.190.10">
    <property type="entry name" value="Protein tyrosine phosphatase superfamily"/>
    <property type="match status" value="2"/>
</dbReference>
<name>V4B1P7_LOTGI</name>
<dbReference type="Pfam" id="PF23144">
    <property type="entry name" value="Fn3_PTPRU"/>
    <property type="match status" value="1"/>
</dbReference>
<feature type="domain" description="Fibronectin type-III" evidence="15">
    <location>
        <begin position="1"/>
        <end position="108"/>
    </location>
</feature>
<dbReference type="OMA" id="QLDGHLC"/>
<dbReference type="SMART" id="SM00060">
    <property type="entry name" value="FN3"/>
    <property type="match status" value="2"/>
</dbReference>
<feature type="domain" description="Tyrosine-protein phosphatase" evidence="13">
    <location>
        <begin position="641"/>
        <end position="905"/>
    </location>
</feature>
<keyword evidence="8 12" id="KW-1133">Transmembrane helix</keyword>
<evidence type="ECO:0000256" key="9">
    <source>
        <dbReference type="ARBA" id="ARBA00023136"/>
    </source>
</evidence>
<evidence type="ECO:0000313" key="17">
    <source>
        <dbReference type="Proteomes" id="UP000030746"/>
    </source>
</evidence>
<evidence type="ECO:0000259" key="13">
    <source>
        <dbReference type="PROSITE" id="PS50055"/>
    </source>
</evidence>
<feature type="domain" description="Tyrosine specific protein phosphatases" evidence="14">
    <location>
        <begin position="527"/>
        <end position="601"/>
    </location>
</feature>
<dbReference type="Gene3D" id="2.60.40.10">
    <property type="entry name" value="Immunoglobulins"/>
    <property type="match status" value="1"/>
</dbReference>
<dbReference type="PROSITE" id="PS00383">
    <property type="entry name" value="TYR_PHOSPHATASE_1"/>
    <property type="match status" value="1"/>
</dbReference>